<dbReference type="Pfam" id="PF00067">
    <property type="entry name" value="p450"/>
    <property type="match status" value="1"/>
</dbReference>
<dbReference type="GO" id="GO:0005506">
    <property type="term" value="F:iron ion binding"/>
    <property type="evidence" value="ECO:0007669"/>
    <property type="project" value="InterPro"/>
</dbReference>
<proteinExistence type="inferred from homology"/>
<dbReference type="GO" id="GO:0020037">
    <property type="term" value="F:heme binding"/>
    <property type="evidence" value="ECO:0007669"/>
    <property type="project" value="InterPro"/>
</dbReference>
<feature type="transmembrane region" description="Helical" evidence="14">
    <location>
        <begin position="21"/>
        <end position="45"/>
    </location>
</feature>
<dbReference type="InterPro" id="IPR050476">
    <property type="entry name" value="Insect_CytP450_Detox"/>
</dbReference>
<evidence type="ECO:0000256" key="13">
    <source>
        <dbReference type="RuleBase" id="RU000461"/>
    </source>
</evidence>
<dbReference type="Proteomes" id="UP000708208">
    <property type="component" value="Unassembled WGS sequence"/>
</dbReference>
<comment type="cofactor">
    <cofactor evidence="1">
        <name>heme</name>
        <dbReference type="ChEBI" id="CHEBI:30413"/>
    </cofactor>
</comment>
<dbReference type="GO" id="GO:0004497">
    <property type="term" value="F:monooxygenase activity"/>
    <property type="evidence" value="ECO:0007669"/>
    <property type="project" value="UniProtKB-KW"/>
</dbReference>
<keyword evidence="5 13" id="KW-0349">Heme</keyword>
<dbReference type="PANTHER" id="PTHR24292">
    <property type="entry name" value="CYTOCHROME P450"/>
    <property type="match status" value="1"/>
</dbReference>
<gene>
    <name evidence="15" type="ORF">AFUS01_LOCUS42356</name>
</gene>
<keyword evidence="14" id="KW-0812">Transmembrane</keyword>
<protein>
    <recommendedName>
        <fullName evidence="17">Cytochrome P450</fullName>
    </recommendedName>
</protein>
<keyword evidence="10 13" id="KW-0408">Iron</keyword>
<organism evidence="15 16">
    <name type="scientific">Allacma fusca</name>
    <dbReference type="NCBI Taxonomy" id="39272"/>
    <lineage>
        <taxon>Eukaryota</taxon>
        <taxon>Metazoa</taxon>
        <taxon>Ecdysozoa</taxon>
        <taxon>Arthropoda</taxon>
        <taxon>Hexapoda</taxon>
        <taxon>Collembola</taxon>
        <taxon>Symphypleona</taxon>
        <taxon>Sminthuridae</taxon>
        <taxon>Allacma</taxon>
    </lineage>
</organism>
<comment type="caution">
    <text evidence="15">The sequence shown here is derived from an EMBL/GenBank/DDBJ whole genome shotgun (WGS) entry which is preliminary data.</text>
</comment>
<accession>A0A8J2PJ98</accession>
<keyword evidence="7" id="KW-0256">Endoplasmic reticulum</keyword>
<keyword evidence="14" id="KW-1133">Transmembrane helix</keyword>
<evidence type="ECO:0000256" key="1">
    <source>
        <dbReference type="ARBA" id="ARBA00001971"/>
    </source>
</evidence>
<evidence type="ECO:0000256" key="9">
    <source>
        <dbReference type="ARBA" id="ARBA00023002"/>
    </source>
</evidence>
<evidence type="ECO:0000256" key="12">
    <source>
        <dbReference type="ARBA" id="ARBA00023136"/>
    </source>
</evidence>
<dbReference type="GO" id="GO:0005789">
    <property type="term" value="C:endoplasmic reticulum membrane"/>
    <property type="evidence" value="ECO:0007669"/>
    <property type="project" value="UniProtKB-SubCell"/>
</dbReference>
<dbReference type="EMBL" id="CAJVCH010566397">
    <property type="protein sequence ID" value="CAG7832678.1"/>
    <property type="molecule type" value="Genomic_DNA"/>
</dbReference>
<evidence type="ECO:0000256" key="14">
    <source>
        <dbReference type="SAM" id="Phobius"/>
    </source>
</evidence>
<evidence type="ECO:0000256" key="7">
    <source>
        <dbReference type="ARBA" id="ARBA00022824"/>
    </source>
</evidence>
<evidence type="ECO:0000313" key="16">
    <source>
        <dbReference type="Proteomes" id="UP000708208"/>
    </source>
</evidence>
<dbReference type="GO" id="GO:0016705">
    <property type="term" value="F:oxidoreductase activity, acting on paired donors, with incorporation or reduction of molecular oxygen"/>
    <property type="evidence" value="ECO:0007669"/>
    <property type="project" value="InterPro"/>
</dbReference>
<comment type="similarity">
    <text evidence="4 13">Belongs to the cytochrome P450 family.</text>
</comment>
<keyword evidence="8" id="KW-0492">Microsome</keyword>
<name>A0A8J2PJ98_9HEXA</name>
<evidence type="ECO:0000256" key="8">
    <source>
        <dbReference type="ARBA" id="ARBA00022848"/>
    </source>
</evidence>
<keyword evidence="12 14" id="KW-0472">Membrane</keyword>
<evidence type="ECO:0000256" key="3">
    <source>
        <dbReference type="ARBA" id="ARBA00004406"/>
    </source>
</evidence>
<keyword evidence="6 13" id="KW-0479">Metal-binding</keyword>
<dbReference type="AlphaFoldDB" id="A0A8J2PJ98"/>
<keyword evidence="11 13" id="KW-0503">Monooxygenase</keyword>
<dbReference type="InterPro" id="IPR017972">
    <property type="entry name" value="Cyt_P450_CS"/>
</dbReference>
<dbReference type="PROSITE" id="PS00086">
    <property type="entry name" value="CYTOCHROME_P450"/>
    <property type="match status" value="1"/>
</dbReference>
<evidence type="ECO:0000256" key="6">
    <source>
        <dbReference type="ARBA" id="ARBA00022723"/>
    </source>
</evidence>
<dbReference type="FunFam" id="1.10.630.10:FF:000042">
    <property type="entry name" value="Cytochrome P450"/>
    <property type="match status" value="1"/>
</dbReference>
<evidence type="ECO:0000256" key="4">
    <source>
        <dbReference type="ARBA" id="ARBA00010617"/>
    </source>
</evidence>
<evidence type="ECO:0000313" key="15">
    <source>
        <dbReference type="EMBL" id="CAG7832678.1"/>
    </source>
</evidence>
<evidence type="ECO:0000256" key="11">
    <source>
        <dbReference type="ARBA" id="ARBA00023033"/>
    </source>
</evidence>
<reference evidence="15" key="1">
    <citation type="submission" date="2021-06" db="EMBL/GenBank/DDBJ databases">
        <authorList>
            <person name="Hodson N. C."/>
            <person name="Mongue J. A."/>
            <person name="Jaron S. K."/>
        </authorList>
    </citation>
    <scope>NUCLEOTIDE SEQUENCE</scope>
</reference>
<dbReference type="InterPro" id="IPR001128">
    <property type="entry name" value="Cyt_P450"/>
</dbReference>
<evidence type="ECO:0000256" key="2">
    <source>
        <dbReference type="ARBA" id="ARBA00004174"/>
    </source>
</evidence>
<sequence>MEMDPIFGDNSTMDEWFVTKNMVLLLALASAVFFAATIAFAWWWLTEANNDYWPKRGVPRALLKEFATYMELLTTKKKLNDMDLYYYNKYKDEPFIGIMEFRSPSILIRDLDLLKKIYVKDFDYFANRRKFHVDNEYNDYFLFVLDDQPWKDLRSIIGPTFTSGKLKQMFDYFQRSGSDLVQYVADQKRKTGLDSVELRDMYGRFVMDLIASTTFGFEGQCLKQEDSAFMKHGQDIIKNDFWRIFKGLIFSLSPGLMSFLRIPFFPERPCAFFKGVIKRVLKERHEKHGSYKDFVQLMLDSANKTTCNESNDRDENKAGKEGALTSATTRYKISDANILANGLIFIIAGFEGTETLLTLSTYYCAIYPEIQNRLREEIESVLEEHKGQSSYDAITKMDYLSMVLSEVMRLHPPFTRTERRVTKEYRIPDTNVVLPVDMIVVIPILSVHHDEKHFPEPQKFDPERFSAENKAKRHPYAFMPFGHGPRNCIGDRYALIEAKAGLVEIIRNFDILPCKETFVPLEFEAGPNVTKAPKALRVSLKPRH</sequence>
<evidence type="ECO:0000256" key="10">
    <source>
        <dbReference type="ARBA" id="ARBA00023004"/>
    </source>
</evidence>
<dbReference type="OrthoDB" id="2789670at2759"/>
<dbReference type="PANTHER" id="PTHR24292:SF54">
    <property type="entry name" value="CYP9F3-RELATED"/>
    <property type="match status" value="1"/>
</dbReference>
<dbReference type="CDD" id="cd11056">
    <property type="entry name" value="CYP6-like"/>
    <property type="match status" value="1"/>
</dbReference>
<evidence type="ECO:0000256" key="5">
    <source>
        <dbReference type="ARBA" id="ARBA00022617"/>
    </source>
</evidence>
<keyword evidence="16" id="KW-1185">Reference proteome</keyword>
<evidence type="ECO:0008006" key="17">
    <source>
        <dbReference type="Google" id="ProtNLM"/>
    </source>
</evidence>
<keyword evidence="9 13" id="KW-0560">Oxidoreductase</keyword>
<comment type="subcellular location">
    <subcellularLocation>
        <location evidence="3">Endoplasmic reticulum membrane</location>
        <topology evidence="3">Peripheral membrane protein</topology>
    </subcellularLocation>
    <subcellularLocation>
        <location evidence="2">Microsome membrane</location>
        <topology evidence="2">Peripheral membrane protein</topology>
    </subcellularLocation>
</comment>